<accession>A0A8A2XRQ2</accession>
<protein>
    <submittedName>
        <fullName evidence="1">Ribosomal protein L22</fullName>
    </submittedName>
</protein>
<dbReference type="EMBL" id="MW272919">
    <property type="protein sequence ID" value="QSX27964.1"/>
    <property type="molecule type" value="Genomic_DNA"/>
</dbReference>
<geneLocation type="chloroplast" evidence="1"/>
<name>A0A8A2XRQ2_9FABA</name>
<evidence type="ECO:0000313" key="1">
    <source>
        <dbReference type="EMBL" id="QSX27964.1"/>
    </source>
</evidence>
<organism evidence="1">
    <name type="scientific">Brachystegia eurycoma</name>
    <dbReference type="NCBI Taxonomy" id="2818403"/>
    <lineage>
        <taxon>Eukaryota</taxon>
        <taxon>Viridiplantae</taxon>
        <taxon>Streptophyta</taxon>
        <taxon>Embryophyta</taxon>
        <taxon>Tracheophyta</taxon>
        <taxon>Spermatophyta</taxon>
        <taxon>Magnoliopsida</taxon>
        <taxon>eudicotyledons</taxon>
        <taxon>Gunneridae</taxon>
        <taxon>Pentapetalae</taxon>
        <taxon>rosids</taxon>
        <taxon>fabids</taxon>
        <taxon>Fabales</taxon>
        <taxon>Fabaceae</taxon>
        <taxon>Detarioideae</taxon>
        <taxon>Amherstieae</taxon>
        <taxon>Brachystegia</taxon>
    </lineage>
</organism>
<dbReference type="GeneID" id="69225922"/>
<sequence>MSKSKIEGQLKVLLQKNEKKKLRARRRIYRINCHITIGLKEISIDILD</sequence>
<proteinExistence type="predicted"/>
<keyword evidence="1" id="KW-0934">Plastid</keyword>
<keyword evidence="1" id="KW-0689">Ribosomal protein</keyword>
<dbReference type="GO" id="GO:0005840">
    <property type="term" value="C:ribosome"/>
    <property type="evidence" value="ECO:0007669"/>
    <property type="project" value="UniProtKB-KW"/>
</dbReference>
<keyword evidence="1" id="KW-0150">Chloroplast</keyword>
<reference evidence="1" key="1">
    <citation type="journal article" date="2021" name="J. Biogeogr.">
        <title>Plastid introgression and evolution of African miombo woodlands: New insights from the plastome-based phylogeny of Brachystegia trees.</title>
        <authorList>
            <person name="Boom A.F."/>
            <person name="Migliore J."/>
            <person name="Kaymak E."/>
            <person name="Meerts P."/>
            <person name="Hardy O.J."/>
        </authorList>
    </citation>
    <scope>NUCLEOTIDE SEQUENCE</scope>
</reference>
<dbReference type="RefSeq" id="YP_010232921.1">
    <property type="nucleotide sequence ID" value="NC_059743.1"/>
</dbReference>
<keyword evidence="1" id="KW-0687">Ribonucleoprotein</keyword>
<dbReference type="AlphaFoldDB" id="A0A8A2XRQ2"/>
<gene>
    <name evidence="1" type="primary">rpl22</name>
</gene>